<gene>
    <name evidence="1" type="ORF">ICL07_17715</name>
</gene>
<proteinExistence type="predicted"/>
<evidence type="ECO:0000313" key="1">
    <source>
        <dbReference type="EMBL" id="MBC9932228.1"/>
    </source>
</evidence>
<comment type="caution">
    <text evidence="1">The sequence shown here is derived from an EMBL/GenBank/DDBJ whole genome shotgun (WGS) entry which is preliminary data.</text>
</comment>
<name>A0ABR7TP17_9BACT</name>
<sequence length="125" mass="14268">MKPAALYYEMSLLAAAHFNVQPFLADYVMVHSLFPLCHTTAAGYMEKGALRRLLLNTLGRFRVMPEKHQLRLMFENGYTLAHFNSDLTWTEFFAGGSIPFEGPTLNKIRAQYKDWGLTADGHHEC</sequence>
<dbReference type="RefSeq" id="WP_188089360.1">
    <property type="nucleotide sequence ID" value="NZ_JACVFC010000002.1"/>
</dbReference>
<organism evidence="1 2">
    <name type="scientific">Chitinophaga qingshengii</name>
    <dbReference type="NCBI Taxonomy" id="1569794"/>
    <lineage>
        <taxon>Bacteria</taxon>
        <taxon>Pseudomonadati</taxon>
        <taxon>Bacteroidota</taxon>
        <taxon>Chitinophagia</taxon>
        <taxon>Chitinophagales</taxon>
        <taxon>Chitinophagaceae</taxon>
        <taxon>Chitinophaga</taxon>
    </lineage>
</organism>
<keyword evidence="2" id="KW-1185">Reference proteome</keyword>
<dbReference type="Proteomes" id="UP000659124">
    <property type="component" value="Unassembled WGS sequence"/>
</dbReference>
<dbReference type="EMBL" id="JACVFC010000002">
    <property type="protein sequence ID" value="MBC9932228.1"/>
    <property type="molecule type" value="Genomic_DNA"/>
</dbReference>
<accession>A0ABR7TP17</accession>
<protein>
    <submittedName>
        <fullName evidence="1">Uncharacterized protein</fullName>
    </submittedName>
</protein>
<evidence type="ECO:0000313" key="2">
    <source>
        <dbReference type="Proteomes" id="UP000659124"/>
    </source>
</evidence>
<reference evidence="1 2" key="1">
    <citation type="submission" date="2020-09" db="EMBL/GenBank/DDBJ databases">
        <title>Genome sequences of type strains of Chitinophaga qingshengii and Chitinophaga varians.</title>
        <authorList>
            <person name="Kittiwongwattana C."/>
        </authorList>
    </citation>
    <scope>NUCLEOTIDE SEQUENCE [LARGE SCALE GENOMIC DNA]</scope>
    <source>
        <strain evidence="1 2">JCM 30026</strain>
    </source>
</reference>